<evidence type="ECO:0000256" key="12">
    <source>
        <dbReference type="ARBA" id="ARBA00023136"/>
    </source>
</evidence>
<name>A0A8S3Z233_9EUPU</name>
<comment type="subcellular location">
    <subcellularLocation>
        <location evidence="3">Endoplasmic reticulum membrane</location>
        <topology evidence="3">Peripheral membrane protein</topology>
    </subcellularLocation>
    <subcellularLocation>
        <location evidence="2">Microsome membrane</location>
        <topology evidence="2">Peripheral membrane protein</topology>
    </subcellularLocation>
</comment>
<evidence type="ECO:0000256" key="8">
    <source>
        <dbReference type="ARBA" id="ARBA00022848"/>
    </source>
</evidence>
<dbReference type="SUPFAM" id="SSF48264">
    <property type="entry name" value="Cytochrome P450"/>
    <property type="match status" value="1"/>
</dbReference>
<dbReference type="PANTHER" id="PTHR24300:SF397">
    <property type="entry name" value="CYTOCHROME P450 2U1"/>
    <property type="match status" value="1"/>
</dbReference>
<dbReference type="GO" id="GO:0005789">
    <property type="term" value="C:endoplasmic reticulum membrane"/>
    <property type="evidence" value="ECO:0007669"/>
    <property type="project" value="UniProtKB-SubCell"/>
</dbReference>
<sequence>MSIYIAVHFLIDQIYNSPNISIVVTVSSLLLWLSIRRPYDIPPNPWFIFPIIGHRPLLRGDSIQCLRRLRKDLGEVFSVYIDAQLVIVVNGLAAIKEAFMTRGEEFHWRPNTRICDLFHFGVICNSGREWREQRRVTELGLQHVSPGVPVFVRREAAHLTSALQEEEGKPMDPKMILHAAVFNSLTSFIFSRRLDYKDTLLEKVFTRFKENLELFSDSKFPNFFPFQKFLMGDFFDVKFLRINMTEIHQKVINPVFEEHREEYSDEQVVDFLDVYLREIKANKNVKGTTVEEKSCQAVLYDLLWHGTTVTAATLYWAVVFILRHPKVADKAREELAGVFAKPDAADGQPGVEGSKAATDYPAYFKAFVHEVQRCANISPLSMAHAVAKEKFLKGYRIPGDAVILPSLDSLMMDEDVWGDPRVFRPERFINPEGKLSVPPEFIPFFIGIRGCPASGIAQTILSTFLAYILFNFSIEPEVAGQLPSMERKKGLIPMPPDFKSKFLIRR</sequence>
<dbReference type="Gene3D" id="1.10.630.10">
    <property type="entry name" value="Cytochrome P450"/>
    <property type="match status" value="1"/>
</dbReference>
<dbReference type="InterPro" id="IPR036396">
    <property type="entry name" value="Cyt_P450_sf"/>
</dbReference>
<evidence type="ECO:0000256" key="11">
    <source>
        <dbReference type="ARBA" id="ARBA00023033"/>
    </source>
</evidence>
<dbReference type="GO" id="GO:0008395">
    <property type="term" value="F:steroid hydroxylase activity"/>
    <property type="evidence" value="ECO:0007669"/>
    <property type="project" value="TreeGrafter"/>
</dbReference>
<dbReference type="GO" id="GO:0005506">
    <property type="term" value="F:iron ion binding"/>
    <property type="evidence" value="ECO:0007669"/>
    <property type="project" value="InterPro"/>
</dbReference>
<dbReference type="PRINTS" id="PR00463">
    <property type="entry name" value="EP450I"/>
</dbReference>
<evidence type="ECO:0000256" key="10">
    <source>
        <dbReference type="ARBA" id="ARBA00023004"/>
    </source>
</evidence>
<evidence type="ECO:0000256" key="5">
    <source>
        <dbReference type="ARBA" id="ARBA00022617"/>
    </source>
</evidence>
<dbReference type="GO" id="GO:0006082">
    <property type="term" value="P:organic acid metabolic process"/>
    <property type="evidence" value="ECO:0007669"/>
    <property type="project" value="TreeGrafter"/>
</dbReference>
<protein>
    <recommendedName>
        <fullName evidence="16">Unspecific monooxygenase</fullName>
    </recommendedName>
</protein>
<evidence type="ECO:0000256" key="13">
    <source>
        <dbReference type="PIRSR" id="PIRSR602401-1"/>
    </source>
</evidence>
<dbReference type="InterPro" id="IPR050182">
    <property type="entry name" value="Cytochrome_P450_fam2"/>
</dbReference>
<evidence type="ECO:0000256" key="3">
    <source>
        <dbReference type="ARBA" id="ARBA00004406"/>
    </source>
</evidence>
<keyword evidence="15" id="KW-1185">Reference proteome</keyword>
<dbReference type="InterPro" id="IPR001128">
    <property type="entry name" value="Cyt_P450"/>
</dbReference>
<accession>A0A8S3Z233</accession>
<keyword evidence="9" id="KW-0560">Oxidoreductase</keyword>
<evidence type="ECO:0008006" key="16">
    <source>
        <dbReference type="Google" id="ProtNLM"/>
    </source>
</evidence>
<dbReference type="Proteomes" id="UP000678393">
    <property type="component" value="Unassembled WGS sequence"/>
</dbReference>
<comment type="cofactor">
    <cofactor evidence="1 13">
        <name>heme</name>
        <dbReference type="ChEBI" id="CHEBI:30413"/>
    </cofactor>
</comment>
<evidence type="ECO:0000313" key="14">
    <source>
        <dbReference type="EMBL" id="CAG5120696.1"/>
    </source>
</evidence>
<comment type="caution">
    <text evidence="14">The sequence shown here is derived from an EMBL/GenBank/DDBJ whole genome shotgun (WGS) entry which is preliminary data.</text>
</comment>
<evidence type="ECO:0000256" key="1">
    <source>
        <dbReference type="ARBA" id="ARBA00001971"/>
    </source>
</evidence>
<feature type="binding site" description="axial binding residue" evidence="13">
    <location>
        <position position="451"/>
    </location>
    <ligand>
        <name>heme</name>
        <dbReference type="ChEBI" id="CHEBI:30413"/>
    </ligand>
    <ligandPart>
        <name>Fe</name>
        <dbReference type="ChEBI" id="CHEBI:18248"/>
    </ligandPart>
</feature>
<dbReference type="GO" id="GO:0016712">
    <property type="term" value="F:oxidoreductase activity, acting on paired donors, with incorporation or reduction of molecular oxygen, reduced flavin or flavoprotein as one donor, and incorporation of one atom of oxygen"/>
    <property type="evidence" value="ECO:0007669"/>
    <property type="project" value="TreeGrafter"/>
</dbReference>
<proteinExistence type="inferred from homology"/>
<evidence type="ECO:0000256" key="6">
    <source>
        <dbReference type="ARBA" id="ARBA00022723"/>
    </source>
</evidence>
<dbReference type="FunFam" id="1.10.630.10:FF:000238">
    <property type="entry name" value="Cytochrome P450 2A6"/>
    <property type="match status" value="1"/>
</dbReference>
<comment type="similarity">
    <text evidence="4">Belongs to the cytochrome P450 family.</text>
</comment>
<keyword evidence="6 13" id="KW-0479">Metal-binding</keyword>
<dbReference type="InterPro" id="IPR002401">
    <property type="entry name" value="Cyt_P450_E_grp-I"/>
</dbReference>
<keyword evidence="11" id="KW-0503">Monooxygenase</keyword>
<evidence type="ECO:0000256" key="4">
    <source>
        <dbReference type="ARBA" id="ARBA00010617"/>
    </source>
</evidence>
<organism evidence="14 15">
    <name type="scientific">Candidula unifasciata</name>
    <dbReference type="NCBI Taxonomy" id="100452"/>
    <lineage>
        <taxon>Eukaryota</taxon>
        <taxon>Metazoa</taxon>
        <taxon>Spiralia</taxon>
        <taxon>Lophotrochozoa</taxon>
        <taxon>Mollusca</taxon>
        <taxon>Gastropoda</taxon>
        <taxon>Heterobranchia</taxon>
        <taxon>Euthyneura</taxon>
        <taxon>Panpulmonata</taxon>
        <taxon>Eupulmonata</taxon>
        <taxon>Stylommatophora</taxon>
        <taxon>Helicina</taxon>
        <taxon>Helicoidea</taxon>
        <taxon>Geomitridae</taxon>
        <taxon>Candidula</taxon>
    </lineage>
</organism>
<dbReference type="GO" id="GO:0006805">
    <property type="term" value="P:xenobiotic metabolic process"/>
    <property type="evidence" value="ECO:0007669"/>
    <property type="project" value="TreeGrafter"/>
</dbReference>
<dbReference type="Pfam" id="PF00067">
    <property type="entry name" value="p450"/>
    <property type="match status" value="1"/>
</dbReference>
<keyword evidence="8" id="KW-0492">Microsome</keyword>
<reference evidence="14" key="1">
    <citation type="submission" date="2021-04" db="EMBL/GenBank/DDBJ databases">
        <authorList>
            <consortium name="Molecular Ecology Group"/>
        </authorList>
    </citation>
    <scope>NUCLEOTIDE SEQUENCE</scope>
</reference>
<dbReference type="AlphaFoldDB" id="A0A8S3Z233"/>
<dbReference type="GO" id="GO:0020037">
    <property type="term" value="F:heme binding"/>
    <property type="evidence" value="ECO:0007669"/>
    <property type="project" value="InterPro"/>
</dbReference>
<evidence type="ECO:0000256" key="2">
    <source>
        <dbReference type="ARBA" id="ARBA00004174"/>
    </source>
</evidence>
<keyword evidence="10 13" id="KW-0408">Iron</keyword>
<keyword evidence="12" id="KW-0472">Membrane</keyword>
<evidence type="ECO:0000256" key="9">
    <source>
        <dbReference type="ARBA" id="ARBA00023002"/>
    </source>
</evidence>
<dbReference type="OrthoDB" id="2789670at2759"/>
<evidence type="ECO:0000256" key="7">
    <source>
        <dbReference type="ARBA" id="ARBA00022824"/>
    </source>
</evidence>
<keyword evidence="7" id="KW-0256">Endoplasmic reticulum</keyword>
<keyword evidence="5 13" id="KW-0349">Heme</keyword>
<dbReference type="EMBL" id="CAJHNH020000953">
    <property type="protein sequence ID" value="CAG5120696.1"/>
    <property type="molecule type" value="Genomic_DNA"/>
</dbReference>
<gene>
    <name evidence="14" type="ORF">CUNI_LOCUS6254</name>
</gene>
<dbReference type="PANTHER" id="PTHR24300">
    <property type="entry name" value="CYTOCHROME P450 508A4-RELATED"/>
    <property type="match status" value="1"/>
</dbReference>
<evidence type="ECO:0000313" key="15">
    <source>
        <dbReference type="Proteomes" id="UP000678393"/>
    </source>
</evidence>